<dbReference type="Pfam" id="PF00012">
    <property type="entry name" value="HSP70"/>
    <property type="match status" value="1"/>
</dbReference>
<dbReference type="EMBL" id="FN908509">
    <property type="protein sequence ID" value="CBM69256.1"/>
    <property type="molecule type" value="mRNA"/>
</dbReference>
<dbReference type="PANTHER" id="PTHR45639">
    <property type="entry name" value="HSC70CB, ISOFORM G-RELATED"/>
    <property type="match status" value="1"/>
</dbReference>
<keyword evidence="6" id="KW-0346">Stress response</keyword>
<protein>
    <submittedName>
        <fullName evidence="6">Heat shock protein 105</fullName>
    </submittedName>
</protein>
<dbReference type="SUPFAM" id="SSF100934">
    <property type="entry name" value="Heat shock protein 70kD (HSP70), C-terminal subdomain"/>
    <property type="match status" value="1"/>
</dbReference>
<gene>
    <name evidence="6" type="primary">hsp105</name>
</gene>
<dbReference type="Gene3D" id="3.30.30.30">
    <property type="match status" value="1"/>
</dbReference>
<proteinExistence type="evidence at transcript level"/>
<keyword evidence="4" id="KW-0175">Coiled coil</keyword>
<dbReference type="FunFam" id="1.20.1270.10:FF:000002">
    <property type="entry name" value="Heat shock 70 kDa protein 4"/>
    <property type="match status" value="1"/>
</dbReference>
<dbReference type="GO" id="GO:0140662">
    <property type="term" value="F:ATP-dependent protein folding chaperone"/>
    <property type="evidence" value="ECO:0007669"/>
    <property type="project" value="InterPro"/>
</dbReference>
<dbReference type="PANTHER" id="PTHR45639:SF4">
    <property type="entry name" value="HSC70CB, ISOFORM G"/>
    <property type="match status" value="1"/>
</dbReference>
<dbReference type="InterPro" id="IPR029047">
    <property type="entry name" value="HSP70_peptide-bd_sf"/>
</dbReference>
<name>F8J4A1_9PLAT</name>
<dbReference type="FunFam" id="3.90.640.10:FF:000004">
    <property type="entry name" value="Heat shock 70 kDa protein 4"/>
    <property type="match status" value="1"/>
</dbReference>
<feature type="region of interest" description="Disordered" evidence="5">
    <location>
        <begin position="515"/>
        <end position="546"/>
    </location>
</feature>
<accession>F8J4A1</accession>
<dbReference type="InterPro" id="IPR018181">
    <property type="entry name" value="Heat_shock_70_CS"/>
</dbReference>
<dbReference type="InterPro" id="IPR013126">
    <property type="entry name" value="Hsp_70_fam"/>
</dbReference>
<dbReference type="GO" id="GO:0005524">
    <property type="term" value="F:ATP binding"/>
    <property type="evidence" value="ECO:0007669"/>
    <property type="project" value="UniProtKB-KW"/>
</dbReference>
<dbReference type="SUPFAM" id="SSF53067">
    <property type="entry name" value="Actin-like ATPase domain"/>
    <property type="match status" value="2"/>
</dbReference>
<dbReference type="GO" id="GO:0005829">
    <property type="term" value="C:cytosol"/>
    <property type="evidence" value="ECO:0007669"/>
    <property type="project" value="TreeGrafter"/>
</dbReference>
<dbReference type="PRINTS" id="PR00301">
    <property type="entry name" value="HEATSHOCK70"/>
</dbReference>
<sequence>MAIPVVGFDIGNSTSFIAIARSGGIETIDNEYSDRCTPTFISFGEKNRAMGASAKEQAISNMKSTLFNFPRMVGKKFSDPALQKELVHCPFTVIQTENDGVGIEVSYLNEKMVITPEQAYAVQLTKLKEITMRHLTGQVYDVVINVPSYFADSERRAVLDSARISGLNCVRLVNDTTAVGIAYGIYNKDLPATGQPARNVAFVLMGQSNLQVAICAFNNGKMKVLSAASDPFLGGRDFDKVIFDYMCKEFASKYKIDVKKSPKACVRLYRECEKLKKLMSANSTKLSLNIECFMEDKDVSGFMQRSDFEALIGDEISRAQNVMEKCLVESKLDLKDLSFVELVGGSTRVPIIKQIVNKVFGQEGRTTLNADEAVARGCAFQAAMCSPTFKVKEFVVSDVCLYPITLFWESDGTKSQEVVDEGEIKCDGNSVELFPYLYSVPASRQVPLQRKGDFDVQAQYTDVGKMNIKNPIIGNFRITGVQLAAGVDSVTVRIKVRVNGHGIFAITNAQLGEKVEKEVESPKPMDVDQGKTEGDEKAQKEAPETLVEPKKVTKIVTKWRDLHVQSETTHYPEDYLTICIEKENEMVQKDKLERNRSNAKNALEEYIYEMRDKLCDSLVDYVLEADREKFKQELTAHEDWLYDEGEDVACQPYVDKLNFLKSFGDVFMNRLFEAEMRPAAMSRFEAVLLAVKNFIDAYSSKPDDFAHITPEEVSQVSTNYSEKKDWFQQQMALQNSRAKTDDPVISFRDIESQANNLHAITAPIINKPKPVVKPPPETKENGEKEDNNNTSKKDPNCTNEQPTDKQSGDVEKSPEEVECMDLD</sequence>
<evidence type="ECO:0000313" key="6">
    <source>
        <dbReference type="EMBL" id="CBM69256.1"/>
    </source>
</evidence>
<evidence type="ECO:0000256" key="1">
    <source>
        <dbReference type="ARBA" id="ARBA00007381"/>
    </source>
</evidence>
<dbReference type="CDD" id="cd10228">
    <property type="entry name" value="ASKHA_NBD_HSP70_HSPA4_like"/>
    <property type="match status" value="1"/>
</dbReference>
<evidence type="ECO:0000256" key="2">
    <source>
        <dbReference type="ARBA" id="ARBA00022741"/>
    </source>
</evidence>
<feature type="compositionally biased region" description="Basic and acidic residues" evidence="5">
    <location>
        <begin position="802"/>
        <end position="815"/>
    </location>
</feature>
<dbReference type="GO" id="GO:0005634">
    <property type="term" value="C:nucleus"/>
    <property type="evidence" value="ECO:0007669"/>
    <property type="project" value="TreeGrafter"/>
</dbReference>
<dbReference type="PROSITE" id="PS01036">
    <property type="entry name" value="HSP70_3"/>
    <property type="match status" value="1"/>
</dbReference>
<dbReference type="AlphaFoldDB" id="F8J4A1"/>
<reference evidence="6" key="1">
    <citation type="submission" date="2010-06" db="EMBL/GenBank/DDBJ databases">
        <title>Cloning of Neobenedenia melleni hsp105.</title>
        <authorList>
            <person name="Chen J."/>
            <person name="Lu X.J."/>
            <person name="Shi Y.H."/>
            <person name="Wang F."/>
        </authorList>
    </citation>
    <scope>NUCLEOTIDE SEQUENCE</scope>
</reference>
<organism evidence="6">
    <name type="scientific">Neobenedenia melleni</name>
    <dbReference type="NCBI Taxonomy" id="280695"/>
    <lineage>
        <taxon>Eukaryota</taxon>
        <taxon>Metazoa</taxon>
        <taxon>Spiralia</taxon>
        <taxon>Lophotrochozoa</taxon>
        <taxon>Platyhelminthes</taxon>
        <taxon>Monogenea</taxon>
        <taxon>Monopisthocotylea</taxon>
        <taxon>Capsalidea</taxon>
        <taxon>Capsalidae</taxon>
        <taxon>Neobenedenia</taxon>
    </lineage>
</organism>
<dbReference type="Gene3D" id="2.60.34.10">
    <property type="entry name" value="Substrate Binding Domain Of DNAk, Chain A, domain 1"/>
    <property type="match status" value="1"/>
</dbReference>
<dbReference type="FunFam" id="3.30.30.30:FF:000002">
    <property type="entry name" value="Heat shock 70 kDa protein 4"/>
    <property type="match status" value="1"/>
</dbReference>
<keyword evidence="3" id="KW-0067">ATP-binding</keyword>
<evidence type="ECO:0000256" key="5">
    <source>
        <dbReference type="SAM" id="MobiDB-lite"/>
    </source>
</evidence>
<evidence type="ECO:0000256" key="4">
    <source>
        <dbReference type="SAM" id="Coils"/>
    </source>
</evidence>
<dbReference type="Gene3D" id="1.20.1270.10">
    <property type="match status" value="1"/>
</dbReference>
<dbReference type="Gene3D" id="3.30.420.40">
    <property type="match status" value="2"/>
</dbReference>
<evidence type="ECO:0000256" key="3">
    <source>
        <dbReference type="ARBA" id="ARBA00022840"/>
    </source>
</evidence>
<dbReference type="Gene3D" id="3.90.640.10">
    <property type="entry name" value="Actin, Chain A, domain 4"/>
    <property type="match status" value="1"/>
</dbReference>
<keyword evidence="2" id="KW-0547">Nucleotide-binding</keyword>
<dbReference type="InterPro" id="IPR029048">
    <property type="entry name" value="HSP70_C_sf"/>
</dbReference>
<feature type="compositionally biased region" description="Basic and acidic residues" evidence="5">
    <location>
        <begin position="776"/>
        <end position="795"/>
    </location>
</feature>
<dbReference type="InterPro" id="IPR043129">
    <property type="entry name" value="ATPase_NBD"/>
</dbReference>
<feature type="region of interest" description="Disordered" evidence="5">
    <location>
        <begin position="761"/>
        <end position="823"/>
    </location>
</feature>
<dbReference type="SUPFAM" id="SSF100920">
    <property type="entry name" value="Heat shock protein 70kD (HSP70), peptide-binding domain"/>
    <property type="match status" value="1"/>
</dbReference>
<comment type="similarity">
    <text evidence="1">Belongs to the heat shock protein 70 family.</text>
</comment>
<feature type="coiled-coil region" evidence="4">
    <location>
        <begin position="582"/>
        <end position="609"/>
    </location>
</feature>